<proteinExistence type="inferred from homology"/>
<dbReference type="Pfam" id="PF01557">
    <property type="entry name" value="FAA_hydrolase"/>
    <property type="match status" value="1"/>
</dbReference>
<dbReference type="AlphaFoldDB" id="A0A562T9I2"/>
<dbReference type="SUPFAM" id="SSF56529">
    <property type="entry name" value="FAH"/>
    <property type="match status" value="1"/>
</dbReference>
<dbReference type="FunFam" id="3.90.850.10:FF:000002">
    <property type="entry name" value="2-hydroxyhepta-2,4-diene-1,7-dioate isomerase"/>
    <property type="match status" value="1"/>
</dbReference>
<dbReference type="GO" id="GO:0016853">
    <property type="term" value="F:isomerase activity"/>
    <property type="evidence" value="ECO:0007669"/>
    <property type="project" value="UniProtKB-KW"/>
</dbReference>
<dbReference type="GO" id="GO:0046872">
    <property type="term" value="F:metal ion binding"/>
    <property type="evidence" value="ECO:0007669"/>
    <property type="project" value="UniProtKB-KW"/>
</dbReference>
<evidence type="ECO:0000313" key="4">
    <source>
        <dbReference type="EMBL" id="TWI90327.1"/>
    </source>
</evidence>
<dbReference type="Proteomes" id="UP000320593">
    <property type="component" value="Unassembled WGS sequence"/>
</dbReference>
<accession>A0A562T9I2</accession>
<dbReference type="RefSeq" id="WP_145341411.1">
    <property type="nucleotide sequence ID" value="NZ_SMLY01000085.1"/>
</dbReference>
<dbReference type="Gene3D" id="3.90.850.10">
    <property type="entry name" value="Fumarylacetoacetase-like, C-terminal domain"/>
    <property type="match status" value="1"/>
</dbReference>
<evidence type="ECO:0000256" key="2">
    <source>
        <dbReference type="ARBA" id="ARBA00022723"/>
    </source>
</evidence>
<protein>
    <submittedName>
        <fullName evidence="4">5-carboxymethyl-2-hydroxymuconate isomerase/ureidoglycolate lyase</fullName>
    </submittedName>
</protein>
<dbReference type="InterPro" id="IPR036663">
    <property type="entry name" value="Fumarylacetoacetase_C_sf"/>
</dbReference>
<evidence type="ECO:0000256" key="1">
    <source>
        <dbReference type="ARBA" id="ARBA00010211"/>
    </source>
</evidence>
<gene>
    <name evidence="4" type="ORF">JM93_01308</name>
</gene>
<evidence type="ECO:0000313" key="5">
    <source>
        <dbReference type="Proteomes" id="UP000320593"/>
    </source>
</evidence>
<sequence>MRLLRYGPAGQERPALLDNNNQIRDLTGHIDDLSAAAYSQAEMQRLAKLDPQNLPLVEGTPRIGSPISKTGHFIAIGLNYADHAAESGMPIPAEPILFTKAPSSLCGPNDAVVIPKGSKKLDWEIELAVIISKPAYQITEADALEYIAGYTICNDISERHWQIEGTGQWTKGKSAPTFGPLGPYLVTPDEVRNPENLALELRLNGKLQQSGNTANMIFSVRQIVAYLSGIMQLEPGDIITTGTPPGVGMGAKPPFYLKPDDEMVLTIEGLGRQHQTVAAQA</sequence>
<dbReference type="EMBL" id="VLLF01000002">
    <property type="protein sequence ID" value="TWI90327.1"/>
    <property type="molecule type" value="Genomic_DNA"/>
</dbReference>
<keyword evidence="4" id="KW-0456">Lyase</keyword>
<evidence type="ECO:0000259" key="3">
    <source>
        <dbReference type="Pfam" id="PF01557"/>
    </source>
</evidence>
<keyword evidence="2" id="KW-0479">Metal-binding</keyword>
<dbReference type="GO" id="GO:0016829">
    <property type="term" value="F:lyase activity"/>
    <property type="evidence" value="ECO:0007669"/>
    <property type="project" value="UniProtKB-KW"/>
</dbReference>
<comment type="caution">
    <text evidence="4">The sequence shown here is derived from an EMBL/GenBank/DDBJ whole genome shotgun (WGS) entry which is preliminary data.</text>
</comment>
<feature type="domain" description="Fumarylacetoacetase-like C-terminal" evidence="3">
    <location>
        <begin position="73"/>
        <end position="277"/>
    </location>
</feature>
<dbReference type="InterPro" id="IPR051121">
    <property type="entry name" value="FAH"/>
</dbReference>
<dbReference type="OrthoDB" id="5197601at2"/>
<reference evidence="4 5" key="1">
    <citation type="submission" date="2019-07" db="EMBL/GenBank/DDBJ databases">
        <title>Genomic Encyclopedia of Archaeal and Bacterial Type Strains, Phase II (KMG-II): from individual species to whole genera.</title>
        <authorList>
            <person name="Goeker M."/>
        </authorList>
    </citation>
    <scope>NUCLEOTIDE SEQUENCE [LARGE SCALE GENOMIC DNA]</scope>
    <source>
        <strain evidence="4 5">ATCC BAA-252</strain>
    </source>
</reference>
<dbReference type="PANTHER" id="PTHR42796">
    <property type="entry name" value="FUMARYLACETOACETATE HYDROLASE DOMAIN-CONTAINING PROTEIN 2A-RELATED"/>
    <property type="match status" value="1"/>
</dbReference>
<dbReference type="GO" id="GO:0019752">
    <property type="term" value="P:carboxylic acid metabolic process"/>
    <property type="evidence" value="ECO:0007669"/>
    <property type="project" value="UniProtKB-ARBA"/>
</dbReference>
<keyword evidence="4" id="KW-0413">Isomerase</keyword>
<name>A0A562T9I2_9HYPH</name>
<dbReference type="InterPro" id="IPR011234">
    <property type="entry name" value="Fumarylacetoacetase-like_C"/>
</dbReference>
<dbReference type="PANTHER" id="PTHR42796:SF4">
    <property type="entry name" value="FUMARYLACETOACETATE HYDROLASE DOMAIN-CONTAINING PROTEIN 2A"/>
    <property type="match status" value="1"/>
</dbReference>
<comment type="similarity">
    <text evidence="1">Belongs to the FAH family.</text>
</comment>
<organism evidence="4 5">
    <name type="scientific">Roseibium hamelinense</name>
    <dbReference type="NCBI Taxonomy" id="150831"/>
    <lineage>
        <taxon>Bacteria</taxon>
        <taxon>Pseudomonadati</taxon>
        <taxon>Pseudomonadota</taxon>
        <taxon>Alphaproteobacteria</taxon>
        <taxon>Hyphomicrobiales</taxon>
        <taxon>Stappiaceae</taxon>
        <taxon>Roseibium</taxon>
    </lineage>
</organism>
<keyword evidence="5" id="KW-1185">Reference proteome</keyword>